<comment type="similarity">
    <text evidence="1">Belongs to the HTATSF1 family.</text>
</comment>
<feature type="region of interest" description="Disordered" evidence="7">
    <location>
        <begin position="82"/>
        <end position="106"/>
    </location>
</feature>
<proteinExistence type="inferred from homology"/>
<feature type="compositionally biased region" description="Basic and acidic residues" evidence="7">
    <location>
        <begin position="340"/>
        <end position="350"/>
    </location>
</feature>
<sequence>MADEDRPEEASRAGFPQSPSSFDTDPRVSFSKLNNRFILETEEGNEFEWDTALKRWIPVLDQSLLDQQGEIYKVEGVDENVPTVPRKKRKQANGDESGQKPKKPRVNTAVYVTSIPLDADQDEIQHVFSKCGVIAEEIDSGHPRIKMYEDDSGKFKGDALVIYFRPESVNLAIQMLDDTEFRLGTEGPMGNMRVQAADFSYKNQNQNQQDAPVTKSKKEQKKIIKRTQKLMGKLTDWDDDDPQAIQETSSKWDKVVILKHMFTLEELEATMLEIKEDIREECAKLGQVTNVVLFDKEEDGVASVRFSNAEAAIACVTLMNGRWFDERQLEAYIATGKERFKKSSDKKIGLDDEDEEEEEGERLDKFGSWLEQDG</sequence>
<dbReference type="RefSeq" id="XP_013266830.1">
    <property type="nucleotide sequence ID" value="XM_013411376.1"/>
</dbReference>
<dbReference type="CDD" id="cd12285">
    <property type="entry name" value="RRM3_RBM39_like"/>
    <property type="match status" value="1"/>
</dbReference>
<dbReference type="GO" id="GO:0003723">
    <property type="term" value="F:RNA binding"/>
    <property type="evidence" value="ECO:0007669"/>
    <property type="project" value="UniProtKB-UniRule"/>
</dbReference>
<dbReference type="Gene3D" id="3.30.70.330">
    <property type="match status" value="2"/>
</dbReference>
<keyword evidence="4 6" id="KW-0694">RNA-binding</keyword>
<name>A0A0D2I1S2_9EURO</name>
<keyword evidence="10" id="KW-1185">Reference proteome</keyword>
<dbReference type="GO" id="GO:0005686">
    <property type="term" value="C:U2 snRNP"/>
    <property type="evidence" value="ECO:0007669"/>
    <property type="project" value="TreeGrafter"/>
</dbReference>
<evidence type="ECO:0000256" key="7">
    <source>
        <dbReference type="SAM" id="MobiDB-lite"/>
    </source>
</evidence>
<evidence type="ECO:0000256" key="6">
    <source>
        <dbReference type="PROSITE-ProRule" id="PRU00176"/>
    </source>
</evidence>
<feature type="region of interest" description="Disordered" evidence="7">
    <location>
        <begin position="1"/>
        <end position="28"/>
    </location>
</feature>
<dbReference type="Pfam" id="PF00076">
    <property type="entry name" value="RRM_1"/>
    <property type="match status" value="2"/>
</dbReference>
<evidence type="ECO:0000313" key="9">
    <source>
        <dbReference type="EMBL" id="KIW99693.1"/>
    </source>
</evidence>
<dbReference type="PANTHER" id="PTHR15608">
    <property type="entry name" value="SPLICING FACTOR U2AF-ASSOCIATED PROTEIN 2"/>
    <property type="match status" value="1"/>
</dbReference>
<dbReference type="FunFam" id="3.30.70.330:FF:000329">
    <property type="entry name" value="splicing factor U2AF-associated protein 2"/>
    <property type="match status" value="1"/>
</dbReference>
<accession>A0A0D2I1S2</accession>
<feature type="compositionally biased region" description="Acidic residues" evidence="7">
    <location>
        <begin position="351"/>
        <end position="361"/>
    </location>
</feature>
<dbReference type="Proteomes" id="UP000053617">
    <property type="component" value="Unassembled WGS sequence"/>
</dbReference>
<evidence type="ECO:0000256" key="3">
    <source>
        <dbReference type="ARBA" id="ARBA00022737"/>
    </source>
</evidence>
<dbReference type="CDD" id="cd12281">
    <property type="entry name" value="RRM1_TatSF1_like"/>
    <property type="match status" value="1"/>
</dbReference>
<dbReference type="GO" id="GO:0000398">
    <property type="term" value="P:mRNA splicing, via spliceosome"/>
    <property type="evidence" value="ECO:0007669"/>
    <property type="project" value="InterPro"/>
</dbReference>
<dbReference type="PROSITE" id="PS50102">
    <property type="entry name" value="RRM"/>
    <property type="match status" value="2"/>
</dbReference>
<dbReference type="SUPFAM" id="SSF54928">
    <property type="entry name" value="RNA-binding domain, RBD"/>
    <property type="match status" value="2"/>
</dbReference>
<dbReference type="InterPro" id="IPR000504">
    <property type="entry name" value="RRM_dom"/>
</dbReference>
<dbReference type="AlphaFoldDB" id="A0A0D2I1S2"/>
<dbReference type="InterPro" id="IPR012677">
    <property type="entry name" value="Nucleotide-bd_a/b_plait_sf"/>
</dbReference>
<evidence type="ECO:0000256" key="5">
    <source>
        <dbReference type="ARBA" id="ARBA00023187"/>
    </source>
</evidence>
<dbReference type="InterPro" id="IPR035979">
    <property type="entry name" value="RBD_domain_sf"/>
</dbReference>
<evidence type="ECO:0000256" key="1">
    <source>
        <dbReference type="ARBA" id="ARBA00007747"/>
    </source>
</evidence>
<dbReference type="STRING" id="1442369.A0A0D2I1S2"/>
<keyword evidence="5" id="KW-0508">mRNA splicing</keyword>
<dbReference type="GO" id="GO:0005684">
    <property type="term" value="C:U2-type spliceosomal complex"/>
    <property type="evidence" value="ECO:0007669"/>
    <property type="project" value="TreeGrafter"/>
</dbReference>
<evidence type="ECO:0000313" key="10">
    <source>
        <dbReference type="Proteomes" id="UP000053617"/>
    </source>
</evidence>
<evidence type="ECO:0000256" key="4">
    <source>
        <dbReference type="ARBA" id="ARBA00022884"/>
    </source>
</evidence>
<dbReference type="HOGENOM" id="CLU_026945_0_2_1"/>
<evidence type="ECO:0000256" key="2">
    <source>
        <dbReference type="ARBA" id="ARBA00022664"/>
    </source>
</evidence>
<feature type="domain" description="RRM" evidence="8">
    <location>
        <begin position="108"/>
        <end position="199"/>
    </location>
</feature>
<gene>
    <name evidence="9" type="ORF">Z518_11106</name>
</gene>
<protein>
    <recommendedName>
        <fullName evidence="8">RRM domain-containing protein</fullName>
    </recommendedName>
</protein>
<dbReference type="OrthoDB" id="10258585at2759"/>
<keyword evidence="2" id="KW-0507">mRNA processing</keyword>
<reference evidence="9 10" key="1">
    <citation type="submission" date="2015-01" db="EMBL/GenBank/DDBJ databases">
        <title>The Genome Sequence of Rhinocladiella mackenzie CBS 650.93.</title>
        <authorList>
            <consortium name="The Broad Institute Genomics Platform"/>
            <person name="Cuomo C."/>
            <person name="de Hoog S."/>
            <person name="Gorbushina A."/>
            <person name="Stielow B."/>
            <person name="Teixiera M."/>
            <person name="Abouelleil A."/>
            <person name="Chapman S.B."/>
            <person name="Priest M."/>
            <person name="Young S.K."/>
            <person name="Wortman J."/>
            <person name="Nusbaum C."/>
            <person name="Birren B."/>
        </authorList>
    </citation>
    <scope>NUCLEOTIDE SEQUENCE [LARGE SCALE GENOMIC DNA]</scope>
    <source>
        <strain evidence="9 10">CBS 650.93</strain>
    </source>
</reference>
<dbReference type="FunFam" id="3.30.70.330:FF:000105">
    <property type="entry name" value="HIV Tat-specific factor 1 homolog"/>
    <property type="match status" value="1"/>
</dbReference>
<dbReference type="InterPro" id="IPR034393">
    <property type="entry name" value="TatSF1-like"/>
</dbReference>
<feature type="domain" description="RRM" evidence="8">
    <location>
        <begin position="254"/>
        <end position="336"/>
    </location>
</feature>
<dbReference type="GeneID" id="25299177"/>
<dbReference type="SMART" id="SM00360">
    <property type="entry name" value="RRM"/>
    <property type="match status" value="2"/>
</dbReference>
<dbReference type="InterPro" id="IPR034392">
    <property type="entry name" value="TatSF1-like_RRM1"/>
</dbReference>
<organism evidence="9 10">
    <name type="scientific">Rhinocladiella mackenziei CBS 650.93</name>
    <dbReference type="NCBI Taxonomy" id="1442369"/>
    <lineage>
        <taxon>Eukaryota</taxon>
        <taxon>Fungi</taxon>
        <taxon>Dikarya</taxon>
        <taxon>Ascomycota</taxon>
        <taxon>Pezizomycotina</taxon>
        <taxon>Eurotiomycetes</taxon>
        <taxon>Chaetothyriomycetidae</taxon>
        <taxon>Chaetothyriales</taxon>
        <taxon>Herpotrichiellaceae</taxon>
        <taxon>Rhinocladiella</taxon>
    </lineage>
</organism>
<feature type="region of interest" description="Disordered" evidence="7">
    <location>
        <begin position="340"/>
        <end position="374"/>
    </location>
</feature>
<evidence type="ECO:0000259" key="8">
    <source>
        <dbReference type="PROSITE" id="PS50102"/>
    </source>
</evidence>
<dbReference type="PANTHER" id="PTHR15608:SF0">
    <property type="entry name" value="HIV TAT-SPECIFIC FACTOR 1"/>
    <property type="match status" value="1"/>
</dbReference>
<keyword evidence="3" id="KW-0677">Repeat</keyword>
<dbReference type="EMBL" id="KN847485">
    <property type="protein sequence ID" value="KIW99693.1"/>
    <property type="molecule type" value="Genomic_DNA"/>
</dbReference>